<feature type="domain" description="RNase H type-1" evidence="1">
    <location>
        <begin position="41"/>
        <end position="108"/>
    </location>
</feature>
<dbReference type="PANTHER" id="PTHR47723">
    <property type="entry name" value="OS05G0353850 PROTEIN"/>
    <property type="match status" value="1"/>
</dbReference>
<dbReference type="AlphaFoldDB" id="A0AAV0KZR6"/>
<gene>
    <name evidence="2" type="ORF">LITE_LOCUS21063</name>
</gene>
<dbReference type="GO" id="GO:0004523">
    <property type="term" value="F:RNA-DNA hybrid ribonuclease activity"/>
    <property type="evidence" value="ECO:0007669"/>
    <property type="project" value="InterPro"/>
</dbReference>
<reference evidence="2" key="1">
    <citation type="submission" date="2022-08" db="EMBL/GenBank/DDBJ databases">
        <authorList>
            <person name="Gutierrez-Valencia J."/>
        </authorList>
    </citation>
    <scope>NUCLEOTIDE SEQUENCE</scope>
</reference>
<comment type="caution">
    <text evidence="2">The sequence shown here is derived from an EMBL/GenBank/DDBJ whole genome shotgun (WGS) entry which is preliminary data.</text>
</comment>
<accession>A0AAV0KZR6</accession>
<dbReference type="PANTHER" id="PTHR47723:SF19">
    <property type="entry name" value="POLYNUCLEOTIDYL TRANSFERASE, RIBONUCLEASE H-LIKE SUPERFAMILY PROTEIN"/>
    <property type="match status" value="1"/>
</dbReference>
<dbReference type="GO" id="GO:0003676">
    <property type="term" value="F:nucleic acid binding"/>
    <property type="evidence" value="ECO:0007669"/>
    <property type="project" value="InterPro"/>
</dbReference>
<name>A0AAV0KZR6_9ROSI</name>
<dbReference type="CDD" id="cd06222">
    <property type="entry name" value="RNase_H_like"/>
    <property type="match status" value="1"/>
</dbReference>
<protein>
    <recommendedName>
        <fullName evidence="1">RNase H type-1 domain-containing protein</fullName>
    </recommendedName>
</protein>
<dbReference type="InterPro" id="IPR012337">
    <property type="entry name" value="RNaseH-like_sf"/>
</dbReference>
<dbReference type="Pfam" id="PF13456">
    <property type="entry name" value="RVT_3"/>
    <property type="match status" value="1"/>
</dbReference>
<organism evidence="2 3">
    <name type="scientific">Linum tenue</name>
    <dbReference type="NCBI Taxonomy" id="586396"/>
    <lineage>
        <taxon>Eukaryota</taxon>
        <taxon>Viridiplantae</taxon>
        <taxon>Streptophyta</taxon>
        <taxon>Embryophyta</taxon>
        <taxon>Tracheophyta</taxon>
        <taxon>Spermatophyta</taxon>
        <taxon>Magnoliopsida</taxon>
        <taxon>eudicotyledons</taxon>
        <taxon>Gunneridae</taxon>
        <taxon>Pentapetalae</taxon>
        <taxon>rosids</taxon>
        <taxon>fabids</taxon>
        <taxon>Malpighiales</taxon>
        <taxon>Linaceae</taxon>
        <taxon>Linum</taxon>
    </lineage>
</organism>
<evidence type="ECO:0000259" key="1">
    <source>
        <dbReference type="Pfam" id="PF13456"/>
    </source>
</evidence>
<dbReference type="Gene3D" id="3.30.420.10">
    <property type="entry name" value="Ribonuclease H-like superfamily/Ribonuclease H"/>
    <property type="match status" value="1"/>
</dbReference>
<dbReference type="InterPro" id="IPR002156">
    <property type="entry name" value="RNaseH_domain"/>
</dbReference>
<proteinExistence type="predicted"/>
<evidence type="ECO:0000313" key="3">
    <source>
        <dbReference type="Proteomes" id="UP001154282"/>
    </source>
</evidence>
<dbReference type="InterPro" id="IPR053151">
    <property type="entry name" value="RNase_H-like"/>
</dbReference>
<dbReference type="InterPro" id="IPR036397">
    <property type="entry name" value="RNaseH_sf"/>
</dbReference>
<evidence type="ECO:0000313" key="2">
    <source>
        <dbReference type="EMBL" id="CAI0427097.1"/>
    </source>
</evidence>
<keyword evidence="3" id="KW-1185">Reference proteome</keyword>
<dbReference type="SUPFAM" id="SSF53098">
    <property type="entry name" value="Ribonuclease H-like"/>
    <property type="match status" value="1"/>
</dbReference>
<dbReference type="Proteomes" id="UP001154282">
    <property type="component" value="Unassembled WGS sequence"/>
</dbReference>
<dbReference type="InterPro" id="IPR044730">
    <property type="entry name" value="RNase_H-like_dom_plant"/>
</dbReference>
<sequence length="129" mass="13874">MLSNLISRAVLLVGNHLKKAGYNSNRTVLSSLPVVKLLRGGGGGGLLRNHTGKCLGAYVCNLGHCSITAAELRGALEGLKIAWREGYRKIQLSMNSTTAIKIIDKRFEDDVMGVSHECVRQGSCILDPP</sequence>
<dbReference type="EMBL" id="CAMGYJ010000005">
    <property type="protein sequence ID" value="CAI0427097.1"/>
    <property type="molecule type" value="Genomic_DNA"/>
</dbReference>